<dbReference type="InterPro" id="IPR036291">
    <property type="entry name" value="NAD(P)-bd_dom_sf"/>
</dbReference>
<dbReference type="InterPro" id="IPR005097">
    <property type="entry name" value="Sacchrp_dh_NADP-bd"/>
</dbReference>
<keyword evidence="4" id="KW-1185">Reference proteome</keyword>
<dbReference type="Proteomes" id="UP000576969">
    <property type="component" value="Unassembled WGS sequence"/>
</dbReference>
<dbReference type="Gene3D" id="3.40.50.720">
    <property type="entry name" value="NAD(P)-binding Rossmann-like Domain"/>
    <property type="match status" value="1"/>
</dbReference>
<dbReference type="AlphaFoldDB" id="A0A7Y9GNW7"/>
<comment type="caution">
    <text evidence="3">The sequence shown here is derived from an EMBL/GenBank/DDBJ whole genome shotgun (WGS) entry which is preliminary data.</text>
</comment>
<dbReference type="RefSeq" id="WP_179489652.1">
    <property type="nucleotide sequence ID" value="NZ_JACCBV010000001.1"/>
</dbReference>
<evidence type="ECO:0000313" key="4">
    <source>
        <dbReference type="Proteomes" id="UP000576969"/>
    </source>
</evidence>
<dbReference type="PANTHER" id="PTHR43796:SF2">
    <property type="entry name" value="CARBOXYNORSPERMIDINE SYNTHASE"/>
    <property type="match status" value="1"/>
</dbReference>
<dbReference type="PANTHER" id="PTHR43796">
    <property type="entry name" value="CARBOXYNORSPERMIDINE SYNTHASE"/>
    <property type="match status" value="1"/>
</dbReference>
<feature type="region of interest" description="Disordered" evidence="1">
    <location>
        <begin position="357"/>
        <end position="377"/>
    </location>
</feature>
<dbReference type="SUPFAM" id="SSF51735">
    <property type="entry name" value="NAD(P)-binding Rossmann-fold domains"/>
    <property type="match status" value="1"/>
</dbReference>
<name>A0A7Y9GNW7_9MICO</name>
<evidence type="ECO:0000259" key="2">
    <source>
        <dbReference type="Pfam" id="PF03435"/>
    </source>
</evidence>
<sequence length="377" mass="39995">MNTSERLFPDAPGDDVTRPILVVGGSGRVGSIAAERLAADPRLRVLIGSRHPSPQGPHPAVRVDVTDAESVRDVLRRVRPSVVVLCVDVPDGSFHAACLEEGVSVVDVTASVEQFATVEALAPLALEHGASVVLSIGVAPGLTNALARLAVSALGGHVERVELTVMAGSREEHGAEAVRWTIDGILEPGAEHRDARRVDVPGSGRRTAHFMPFADQVSLTRTLGVPSVTTRLSLDSRALTWLLFRFGRSRVGRRVLGSRAGRAALRGASGRLPIGGEDFVVLAEAEDRGRRATWWVRGRSQSRATGLVAAVAARRVAVDSTPAGVWHLDQLPALLAELVELESDGLVFDGDRSRGVNAVPCDSSRSTPAARRRARTA</sequence>
<dbReference type="EMBL" id="JACCBV010000001">
    <property type="protein sequence ID" value="NYE19983.1"/>
    <property type="molecule type" value="Genomic_DNA"/>
</dbReference>
<accession>A0A7Y9GNW7</accession>
<dbReference type="Pfam" id="PF03435">
    <property type="entry name" value="Sacchrp_dh_NADP"/>
    <property type="match status" value="1"/>
</dbReference>
<proteinExistence type="predicted"/>
<evidence type="ECO:0000256" key="1">
    <source>
        <dbReference type="SAM" id="MobiDB-lite"/>
    </source>
</evidence>
<protein>
    <submittedName>
        <fullName evidence="3">NAD(P)-dependent dehydrogenase (Short-subunit alcohol dehydrogenase family)</fullName>
    </submittedName>
</protein>
<feature type="domain" description="Saccharopine dehydrogenase NADP binding" evidence="2">
    <location>
        <begin position="20"/>
        <end position="111"/>
    </location>
</feature>
<evidence type="ECO:0000313" key="3">
    <source>
        <dbReference type="EMBL" id="NYE19983.1"/>
    </source>
</evidence>
<organism evidence="3 4">
    <name type="scientific">Microbacterium immunditiarum</name>
    <dbReference type="NCBI Taxonomy" id="337480"/>
    <lineage>
        <taxon>Bacteria</taxon>
        <taxon>Bacillati</taxon>
        <taxon>Actinomycetota</taxon>
        <taxon>Actinomycetes</taxon>
        <taxon>Micrococcales</taxon>
        <taxon>Microbacteriaceae</taxon>
        <taxon>Microbacterium</taxon>
    </lineage>
</organism>
<reference evidence="3 4" key="1">
    <citation type="submission" date="2020-07" db="EMBL/GenBank/DDBJ databases">
        <title>Sequencing the genomes of 1000 actinobacteria strains.</title>
        <authorList>
            <person name="Klenk H.-P."/>
        </authorList>
    </citation>
    <scope>NUCLEOTIDE SEQUENCE [LARGE SCALE GENOMIC DNA]</scope>
    <source>
        <strain evidence="3 4">DSM 24662</strain>
    </source>
</reference>
<gene>
    <name evidence="3" type="ORF">BJ991_002011</name>
</gene>